<dbReference type="OrthoDB" id="2553581at2759"/>
<evidence type="ECO:0000313" key="2">
    <source>
        <dbReference type="Proteomes" id="UP000053758"/>
    </source>
</evidence>
<protein>
    <submittedName>
        <fullName evidence="1">Uncharacterized protein</fullName>
    </submittedName>
</protein>
<dbReference type="Proteomes" id="UP000053758">
    <property type="component" value="Unassembled WGS sequence"/>
</dbReference>
<reference evidence="2" key="1">
    <citation type="journal article" date="2014" name="Genome Announc.">
        <title>Draft Genome Sequence of the Yeast Pseudozyma antarctica Type Strain JCM10317, a Producer of the Glycolipid Biosurfactants, Mannosylerythritol Lipids.</title>
        <authorList>
            <person name="Saika A."/>
            <person name="Koike H."/>
            <person name="Hori T."/>
            <person name="Fukuoka T."/>
            <person name="Sato S."/>
            <person name="Habe H."/>
            <person name="Kitamoto D."/>
            <person name="Morita T."/>
        </authorList>
    </citation>
    <scope>NUCLEOTIDE SEQUENCE [LARGE SCALE GENOMIC DNA]</scope>
    <source>
        <strain evidence="2">JCM 10317</strain>
    </source>
</reference>
<evidence type="ECO:0000313" key="1">
    <source>
        <dbReference type="EMBL" id="GAK65820.1"/>
    </source>
</evidence>
<keyword evidence="2" id="KW-1185">Reference proteome</keyword>
<name>A0A081CGM4_PSEA2</name>
<accession>A0A081CGM4</accession>
<dbReference type="HOGENOM" id="CLU_376825_0_0_1"/>
<gene>
    <name evidence="1" type="ORF">PAN0_010c4041</name>
</gene>
<dbReference type="RefSeq" id="XP_014655982.1">
    <property type="nucleotide sequence ID" value="XM_014800496.1"/>
</dbReference>
<dbReference type="AlphaFoldDB" id="A0A081CGM4"/>
<organism evidence="1 2">
    <name type="scientific">Pseudozyma antarctica</name>
    <name type="common">Yeast</name>
    <name type="synonym">Candida antarctica</name>
    <dbReference type="NCBI Taxonomy" id="84753"/>
    <lineage>
        <taxon>Eukaryota</taxon>
        <taxon>Fungi</taxon>
        <taxon>Dikarya</taxon>
        <taxon>Basidiomycota</taxon>
        <taxon>Ustilaginomycotina</taxon>
        <taxon>Ustilaginomycetes</taxon>
        <taxon>Ustilaginales</taxon>
        <taxon>Ustilaginaceae</taxon>
        <taxon>Moesziomyces</taxon>
    </lineage>
</organism>
<dbReference type="GeneID" id="26304811"/>
<dbReference type="EMBL" id="DF830077">
    <property type="protein sequence ID" value="GAK65820.1"/>
    <property type="molecule type" value="Genomic_DNA"/>
</dbReference>
<sequence length="736" mass="78039">MTSIISAGRDTEGLGIGIGLGIPMDVVKPAYGEGLGLMAESGMCWPYTARHHSSTLYRGGTAYDSSPTLSSSSASSDSTQDRRVMHTSATHDVLLSYLSPALSNASSDSDAEVAPKKVYLLSSGTKNPVWKQRRCRSETFKFPLPPSARSKIAPLKSALRPSQRSSIQQVGASPPLRVHLDAWKRRSNLSPALEQAEPTSGWSPYSSHAPTPRPVSQDLTHSVLASDARPPSCNATAALPAYSPPELTSASSCSDSSRTLVSDTDESDAEAFGADAAKLARLHASLFLLDRNVSELPLSLADKRAADLGGSVEEKMAYLCGLGYRYRRTSGRHARKASAELQASREQKADVGAWWSEDDEPAKGEVQSYAPVLARAVRVVSNTASAVTSSCSSPILAGPLAAHTEEVEGDVTTRPRIEEEALGGEFSYLVQESPVKKASKVEMDFVRDANMSPPLSTPELELELGGSPLLLDGLPSPIAPSRTPYRLELSFSPRTHTVEGISGCRPLVYKSALPSMQTSEVSLAPPAKAASVDRTSPAAAGRVGMSTSQSCPALLDEGPATIERATRAVVGGSVLARPRPVRGQAGSFFSRGSDTPIEPAVPIIARARPVRAAADHHSFTSQTAVRKRKPSAKLSVQATVPALPAVRVPLRKSSLDLRTSVHPNTVCDDPRAQRLYYSSATAYLSQPVADAADAARARRNRPTLPSSTSMPVLTPAAARPLKGILLNHRATVNSAL</sequence>
<proteinExistence type="predicted"/>